<feature type="repeat" description="TPR" evidence="3">
    <location>
        <begin position="220"/>
        <end position="253"/>
    </location>
</feature>
<dbReference type="GeneID" id="8861417"/>
<dbReference type="GO" id="GO:0006368">
    <property type="term" value="P:transcription elongation by RNA polymerase II"/>
    <property type="evidence" value="ECO:0007669"/>
    <property type="project" value="TreeGrafter"/>
</dbReference>
<feature type="repeat" description="TPR" evidence="3">
    <location>
        <begin position="471"/>
        <end position="504"/>
    </location>
</feature>
<dbReference type="InterPro" id="IPR031101">
    <property type="entry name" value="Ctr9"/>
</dbReference>
<organism evidence="7">
    <name type="scientific">Naegleria gruberi</name>
    <name type="common">Amoeba</name>
    <dbReference type="NCBI Taxonomy" id="5762"/>
    <lineage>
        <taxon>Eukaryota</taxon>
        <taxon>Discoba</taxon>
        <taxon>Heterolobosea</taxon>
        <taxon>Tetramitia</taxon>
        <taxon>Eutetramitia</taxon>
        <taxon>Vahlkampfiidae</taxon>
        <taxon>Naegleria</taxon>
    </lineage>
</organism>
<dbReference type="SMART" id="SM00671">
    <property type="entry name" value="SEL1"/>
    <property type="match status" value="3"/>
</dbReference>
<feature type="repeat" description="TPR" evidence="3">
    <location>
        <begin position="364"/>
        <end position="397"/>
    </location>
</feature>
<name>D2V7C0_NAEGR</name>
<dbReference type="PANTHER" id="PTHR14027">
    <property type="entry name" value="RNA POLYMERASE-ASSOCIATED PROTEIN CTR9"/>
    <property type="match status" value="1"/>
</dbReference>
<evidence type="ECO:0000256" key="2">
    <source>
        <dbReference type="ARBA" id="ARBA00022803"/>
    </source>
</evidence>
<evidence type="ECO:0000256" key="3">
    <source>
        <dbReference type="PROSITE-ProRule" id="PRU00339"/>
    </source>
</evidence>
<keyword evidence="4" id="KW-0175">Coiled coil</keyword>
<dbReference type="PROSITE" id="PS50005">
    <property type="entry name" value="TPR"/>
    <property type="match status" value="6"/>
</dbReference>
<feature type="compositionally biased region" description="Acidic residues" evidence="5">
    <location>
        <begin position="1055"/>
        <end position="1064"/>
    </location>
</feature>
<gene>
    <name evidence="6" type="ORF">NAEGRDRAFT_47250</name>
</gene>
<dbReference type="STRING" id="5762.D2V7C0"/>
<keyword evidence="1" id="KW-0677">Repeat</keyword>
<dbReference type="FunCoup" id="D2V7C0">
    <property type="interactions" value="424"/>
</dbReference>
<keyword evidence="7" id="KW-1185">Reference proteome</keyword>
<evidence type="ECO:0000313" key="7">
    <source>
        <dbReference type="Proteomes" id="UP000006671"/>
    </source>
</evidence>
<dbReference type="InterPro" id="IPR019734">
    <property type="entry name" value="TPR_rpt"/>
</dbReference>
<feature type="repeat" description="TPR" evidence="3">
    <location>
        <begin position="555"/>
        <end position="588"/>
    </location>
</feature>
<proteinExistence type="predicted"/>
<dbReference type="eggNOG" id="KOG2002">
    <property type="taxonomic scope" value="Eukaryota"/>
</dbReference>
<dbReference type="Pfam" id="PF14559">
    <property type="entry name" value="TPR_19"/>
    <property type="match status" value="2"/>
</dbReference>
<dbReference type="Gene3D" id="1.25.40.10">
    <property type="entry name" value="Tetratricopeptide repeat domain"/>
    <property type="match status" value="4"/>
</dbReference>
<dbReference type="SUPFAM" id="SSF48452">
    <property type="entry name" value="TPR-like"/>
    <property type="match status" value="3"/>
</dbReference>
<dbReference type="Proteomes" id="UP000006671">
    <property type="component" value="Unassembled WGS sequence"/>
</dbReference>
<dbReference type="Pfam" id="PF13181">
    <property type="entry name" value="TPR_8"/>
    <property type="match status" value="2"/>
</dbReference>
<feature type="compositionally biased region" description="Acidic residues" evidence="5">
    <location>
        <begin position="1033"/>
        <end position="1046"/>
    </location>
</feature>
<dbReference type="Pfam" id="PF00515">
    <property type="entry name" value="TPR_1"/>
    <property type="match status" value="1"/>
</dbReference>
<keyword evidence="2 3" id="KW-0802">TPR repeat</keyword>
<dbReference type="SMART" id="SM00028">
    <property type="entry name" value="TPR"/>
    <property type="match status" value="11"/>
</dbReference>
<dbReference type="KEGG" id="ngr:NAEGRDRAFT_47250"/>
<feature type="repeat" description="TPR" evidence="3">
    <location>
        <begin position="398"/>
        <end position="431"/>
    </location>
</feature>
<protein>
    <submittedName>
        <fullName evidence="6">Predicted protein</fullName>
    </submittedName>
</protein>
<dbReference type="GO" id="GO:0000993">
    <property type="term" value="F:RNA polymerase II complex binding"/>
    <property type="evidence" value="ECO:0007669"/>
    <property type="project" value="TreeGrafter"/>
</dbReference>
<dbReference type="AlphaFoldDB" id="D2V7C0"/>
<feature type="compositionally biased region" description="Low complexity" evidence="5">
    <location>
        <begin position="962"/>
        <end position="973"/>
    </location>
</feature>
<reference evidence="6 7" key="1">
    <citation type="journal article" date="2010" name="Cell">
        <title>The genome of Naegleria gruberi illuminates early eukaryotic versatility.</title>
        <authorList>
            <person name="Fritz-Laylin L.K."/>
            <person name="Prochnik S.E."/>
            <person name="Ginger M.L."/>
            <person name="Dacks J.B."/>
            <person name="Carpenter M.L."/>
            <person name="Field M.C."/>
            <person name="Kuo A."/>
            <person name="Paredez A."/>
            <person name="Chapman J."/>
            <person name="Pham J."/>
            <person name="Shu S."/>
            <person name="Neupane R."/>
            <person name="Cipriano M."/>
            <person name="Mancuso J."/>
            <person name="Tu H."/>
            <person name="Salamov A."/>
            <person name="Lindquist E."/>
            <person name="Shapiro H."/>
            <person name="Lucas S."/>
            <person name="Grigoriev I.V."/>
            <person name="Cande W.Z."/>
            <person name="Fulton C."/>
            <person name="Rokhsar D.S."/>
            <person name="Dawson S.C."/>
        </authorList>
    </citation>
    <scope>NUCLEOTIDE SEQUENCE [LARGE SCALE GENOMIC DNA]</scope>
    <source>
        <strain evidence="6 7">NEG-M</strain>
    </source>
</reference>
<sequence length="1064" mass="123738">MSDNTSTAVIDIPTADGYDVAVDLMNDEYDDIKNLLVDEKVPLEYYLKTAILYHNIDKTDHFNKLLNLVIEDSEVEDKYYQDNPKPLLDARTDALNILVGHLIEQYNKVRIHQFDNERQAMEDICDNKREELLNDINKLLGKAEQFNPSKLSNFYSRGVLHLNLGALDKAESSFDYIITVDKDNILSKLGMACIKYHKKQYKEALSEFEQCLLMNPQGPADIRLGMGLCHYQLDNFERAKQCFERVLQLDPNNVSALIYLAIIDLNSRDEELLQNAVKNYLKRAYSLDPGNSQVLNLLGNHFFFRREVDKTEELVFAAFHNTKSPKIKAESCYNMARAYHHKKDYDSAFKYYYRIVSRLWPEYTLARYGLGQLYIQRNEIDKAVEEFEQILKVDPENLETNLALGNLYARKRDSKKSLAYLKKVLKKDPENINALLRIGEHERHQIQLALDSLKEALTIIEEGETELVVTHELYNNIAVHYYKLGKNTESEEYFKKALSLAECNVMDNLDDLHQAIEVKHLSLVYNFARFKEVSKSLDDAQKLYLKIVAQHPSYINAYLRLGKIQQKNGNHEKAIHFCKLATSLEPNNAATWAFLGQTYLEQNNYTEAQKAFEYITQNIDKNDIYALLGMGNVYFKSLRTAKPNPDEKEQERIEKHLDYALLFFEKTLKLDNSNMYAALNSGCVLCENGYTEEGKALISRVREICVGDDMKDTPETYINLGHLAMIQKQFSQAEKLYSTCSKRFFNDENPMVLAYLAKSLFDNNKHEESLNILKKIQEQDATNLTIKYNIALAFYEKLVATLNDSNKDLTKVQILEDQNQTIINLFSEIAENTNSKKNSCEFSLDEKIVVHKAKDFITVLETKIKEKIEKYREKAEKEELARHELKKKQEDAFKIIEEQTKKQLEDQEELRRVKEEKLRETFGRLESIKANLKTTAFEEDEDEEKKTKKRKKTQDYDDDLQAENNENTEQQEAPAKKKRKPKEPKKNKEKKDKKETKKNSRLKKNAKATEEEERDEFDVDDVPQSSSARVINDENENDNEEDEYNEEGPSRATDEGEEEFAFDE</sequence>
<dbReference type="GO" id="GO:0016593">
    <property type="term" value="C:Cdc73/Paf1 complex"/>
    <property type="evidence" value="ECO:0007669"/>
    <property type="project" value="TreeGrafter"/>
</dbReference>
<feature type="compositionally biased region" description="Acidic residues" evidence="5">
    <location>
        <begin position="1010"/>
        <end position="1021"/>
    </location>
</feature>
<accession>D2V7C0</accession>
<feature type="repeat" description="TPR" evidence="3">
    <location>
        <begin position="589"/>
        <end position="622"/>
    </location>
</feature>
<feature type="compositionally biased region" description="Basic and acidic residues" evidence="5">
    <location>
        <begin position="984"/>
        <end position="998"/>
    </location>
</feature>
<dbReference type="InterPro" id="IPR011990">
    <property type="entry name" value="TPR-like_helical_dom_sf"/>
</dbReference>
<feature type="coiled-coil region" evidence="4">
    <location>
        <begin position="861"/>
        <end position="917"/>
    </location>
</feature>
<dbReference type="PANTHER" id="PTHR14027:SF2">
    <property type="entry name" value="RNA POLYMERASE-ASSOCIATED PROTEIN CTR9 HOMOLOG"/>
    <property type="match status" value="1"/>
</dbReference>
<dbReference type="InterPro" id="IPR006597">
    <property type="entry name" value="Sel1-like"/>
</dbReference>
<evidence type="ECO:0000256" key="4">
    <source>
        <dbReference type="SAM" id="Coils"/>
    </source>
</evidence>
<evidence type="ECO:0000256" key="1">
    <source>
        <dbReference type="ARBA" id="ARBA00022737"/>
    </source>
</evidence>
<dbReference type="InParanoid" id="D2V7C0"/>
<dbReference type="EMBL" id="GG738855">
    <property type="protein sequence ID" value="EFC47227.1"/>
    <property type="molecule type" value="Genomic_DNA"/>
</dbReference>
<evidence type="ECO:0000313" key="6">
    <source>
        <dbReference type="EMBL" id="EFC47227.1"/>
    </source>
</evidence>
<dbReference type="RefSeq" id="XP_002679971.1">
    <property type="nucleotide sequence ID" value="XM_002679925.1"/>
</dbReference>
<dbReference type="VEuPathDB" id="AmoebaDB:NAEGRDRAFT_47250"/>
<dbReference type="GO" id="GO:0006355">
    <property type="term" value="P:regulation of DNA-templated transcription"/>
    <property type="evidence" value="ECO:0007669"/>
    <property type="project" value="InterPro"/>
</dbReference>
<dbReference type="PROSITE" id="PS50293">
    <property type="entry name" value="TPR_REGION"/>
    <property type="match status" value="2"/>
</dbReference>
<evidence type="ECO:0000256" key="5">
    <source>
        <dbReference type="SAM" id="MobiDB-lite"/>
    </source>
</evidence>
<dbReference type="OMA" id="EHWLTIA"/>
<dbReference type="OrthoDB" id="343875at2759"/>
<feature type="region of interest" description="Disordered" evidence="5">
    <location>
        <begin position="936"/>
        <end position="1064"/>
    </location>
</feature>